<dbReference type="OrthoDB" id="10012356at2759"/>
<gene>
    <name evidence="8" type="primary">MRPS23</name>
    <name evidence="8" type="ORF">Y1Q_0007161</name>
</gene>
<evidence type="ECO:0000256" key="1">
    <source>
        <dbReference type="ARBA" id="ARBA00004173"/>
    </source>
</evidence>
<comment type="caution">
    <text evidence="8">The sequence shown here is derived from an EMBL/GenBank/DDBJ whole genome shotgun (WGS) entry which is preliminary data.</text>
</comment>
<dbReference type="EMBL" id="AKHW03004004">
    <property type="protein sequence ID" value="KYO32171.1"/>
    <property type="molecule type" value="Genomic_DNA"/>
</dbReference>
<dbReference type="STRING" id="8496.A0A151N5Y1"/>
<dbReference type="Proteomes" id="UP000050525">
    <property type="component" value="Unassembled WGS sequence"/>
</dbReference>
<keyword evidence="3 8" id="KW-0689">Ribosomal protein</keyword>
<reference evidence="8 9" key="1">
    <citation type="journal article" date="2012" name="Genome Biol.">
        <title>Sequencing three crocodilian genomes to illuminate the evolution of archosaurs and amniotes.</title>
        <authorList>
            <person name="St John J.A."/>
            <person name="Braun E.L."/>
            <person name="Isberg S.R."/>
            <person name="Miles L.G."/>
            <person name="Chong A.Y."/>
            <person name="Gongora J."/>
            <person name="Dalzell P."/>
            <person name="Moran C."/>
            <person name="Bed'hom B."/>
            <person name="Abzhanov A."/>
            <person name="Burgess S.C."/>
            <person name="Cooksey A.M."/>
            <person name="Castoe T.A."/>
            <person name="Crawford N.G."/>
            <person name="Densmore L.D."/>
            <person name="Drew J.C."/>
            <person name="Edwards S.V."/>
            <person name="Faircloth B.C."/>
            <person name="Fujita M.K."/>
            <person name="Greenwold M.J."/>
            <person name="Hoffmann F.G."/>
            <person name="Howard J.M."/>
            <person name="Iguchi T."/>
            <person name="Janes D.E."/>
            <person name="Khan S.Y."/>
            <person name="Kohno S."/>
            <person name="de Koning A.J."/>
            <person name="Lance S.L."/>
            <person name="McCarthy F.M."/>
            <person name="McCormack J.E."/>
            <person name="Merchant M.E."/>
            <person name="Peterson D.G."/>
            <person name="Pollock D.D."/>
            <person name="Pourmand N."/>
            <person name="Raney B.J."/>
            <person name="Roessler K.A."/>
            <person name="Sanford J.R."/>
            <person name="Sawyer R.H."/>
            <person name="Schmidt C.J."/>
            <person name="Triplett E.W."/>
            <person name="Tuberville T.D."/>
            <person name="Venegas-Anaya M."/>
            <person name="Howard J.T."/>
            <person name="Jarvis E.D."/>
            <person name="Guillette L.J.Jr."/>
            <person name="Glenn T.C."/>
            <person name="Green R.E."/>
            <person name="Ray D.A."/>
        </authorList>
    </citation>
    <scope>NUCLEOTIDE SEQUENCE [LARGE SCALE GENOMIC DNA]</scope>
    <source>
        <strain evidence="8">KSC_2009_1</strain>
    </source>
</reference>
<feature type="domain" description="Small ribosomal subunit protein mS23 conserved" evidence="7">
    <location>
        <begin position="4"/>
        <end position="129"/>
    </location>
</feature>
<dbReference type="RefSeq" id="XP_006276561.2">
    <property type="nucleotide sequence ID" value="XM_006276499.4"/>
</dbReference>
<dbReference type="AlphaFoldDB" id="A0A151N5Y1"/>
<comment type="subcellular location">
    <subcellularLocation>
        <location evidence="1">Mitochondrion</location>
    </subcellularLocation>
</comment>
<dbReference type="InterPro" id="IPR023611">
    <property type="entry name" value="mS23_dom_met"/>
</dbReference>
<keyword evidence="9" id="KW-1185">Reference proteome</keyword>
<dbReference type="GO" id="GO:0006412">
    <property type="term" value="P:translation"/>
    <property type="evidence" value="ECO:0007669"/>
    <property type="project" value="InterPro"/>
</dbReference>
<dbReference type="CDD" id="cd23701">
    <property type="entry name" value="At1g26750"/>
    <property type="match status" value="1"/>
</dbReference>
<dbReference type="Pfam" id="PF10484">
    <property type="entry name" value="MRP-S23"/>
    <property type="match status" value="1"/>
</dbReference>
<dbReference type="InterPro" id="IPR059242">
    <property type="entry name" value="mS23_dom"/>
</dbReference>
<dbReference type="GO" id="GO:0005739">
    <property type="term" value="C:mitochondrion"/>
    <property type="evidence" value="ECO:0007669"/>
    <property type="project" value="InterPro"/>
</dbReference>
<evidence type="ECO:0000313" key="8">
    <source>
        <dbReference type="EMBL" id="KYO32171.1"/>
    </source>
</evidence>
<keyword evidence="5" id="KW-0687">Ribonucleoprotein</keyword>
<evidence type="ECO:0000256" key="4">
    <source>
        <dbReference type="ARBA" id="ARBA00023128"/>
    </source>
</evidence>
<dbReference type="InterPro" id="IPR019520">
    <property type="entry name" value="Ribosomal_mS23_met"/>
</dbReference>
<dbReference type="CTD" id="51649"/>
<evidence type="ECO:0000256" key="2">
    <source>
        <dbReference type="ARBA" id="ARBA00009864"/>
    </source>
</evidence>
<dbReference type="GeneID" id="102565402"/>
<proteinExistence type="inferred from homology"/>
<sequence length="184" mass="21160">MAGNSRSVKLGSLFSRTTSLLRSGLLRKPPVWYEVYAAFPPRREPLYRPPRHFILPVKDTVPDIVYPEDVVRAKFYKVYGSSLRPFQLQRKNFKSSCQRFVEEYNKLKKEGEIKEENLFEETKNLLLAKGVALWRKAAVNVIPKAGQPAETAFTVTLQNILKNQVHEEQQLESTEGQKENPLPS</sequence>
<dbReference type="PANTHER" id="PTHR15925">
    <property type="entry name" value="MITOCHONDRIAL RIBOSOMAL PROTEIN S23"/>
    <property type="match status" value="1"/>
</dbReference>
<evidence type="ECO:0000313" key="9">
    <source>
        <dbReference type="Proteomes" id="UP000050525"/>
    </source>
</evidence>
<evidence type="ECO:0000259" key="7">
    <source>
        <dbReference type="Pfam" id="PF10484"/>
    </source>
</evidence>
<evidence type="ECO:0000256" key="5">
    <source>
        <dbReference type="ARBA" id="ARBA00023274"/>
    </source>
</evidence>
<dbReference type="KEGG" id="amj:102565402"/>
<protein>
    <recommendedName>
        <fullName evidence="6">Small ribosomal subunit protein mS23</fullName>
    </recommendedName>
</protein>
<dbReference type="PANTHER" id="PTHR15925:SF2">
    <property type="entry name" value="SMALL RIBOSOMAL SUBUNIT PROTEIN MS23"/>
    <property type="match status" value="1"/>
</dbReference>
<dbReference type="GO" id="GO:0005840">
    <property type="term" value="C:ribosome"/>
    <property type="evidence" value="ECO:0007669"/>
    <property type="project" value="UniProtKB-KW"/>
</dbReference>
<dbReference type="GO" id="GO:0003735">
    <property type="term" value="F:structural constituent of ribosome"/>
    <property type="evidence" value="ECO:0007669"/>
    <property type="project" value="InterPro"/>
</dbReference>
<evidence type="ECO:0000256" key="3">
    <source>
        <dbReference type="ARBA" id="ARBA00022980"/>
    </source>
</evidence>
<dbReference type="PhylomeDB" id="A0A151N5Y1"/>
<keyword evidence="4" id="KW-0496">Mitochondrion</keyword>
<comment type="similarity">
    <text evidence="2">Belongs to the mitochondrion-specific ribosomal protein mS23 family.</text>
</comment>
<evidence type="ECO:0000256" key="6">
    <source>
        <dbReference type="ARBA" id="ARBA00035137"/>
    </source>
</evidence>
<organism evidence="8 9">
    <name type="scientific">Alligator mississippiensis</name>
    <name type="common">American alligator</name>
    <dbReference type="NCBI Taxonomy" id="8496"/>
    <lineage>
        <taxon>Eukaryota</taxon>
        <taxon>Metazoa</taxon>
        <taxon>Chordata</taxon>
        <taxon>Craniata</taxon>
        <taxon>Vertebrata</taxon>
        <taxon>Euteleostomi</taxon>
        <taxon>Archelosauria</taxon>
        <taxon>Archosauria</taxon>
        <taxon>Crocodylia</taxon>
        <taxon>Alligatoridae</taxon>
        <taxon>Alligatorinae</taxon>
        <taxon>Alligator</taxon>
    </lineage>
</organism>
<name>A0A151N5Y1_ALLMI</name>
<accession>A0A151N5Y1</accession>